<dbReference type="GO" id="GO:0036513">
    <property type="term" value="C:Derlin-1 retrotranslocation complex"/>
    <property type="evidence" value="ECO:0007669"/>
    <property type="project" value="TreeGrafter"/>
</dbReference>
<evidence type="ECO:0000256" key="5">
    <source>
        <dbReference type="ARBA" id="ARBA00022833"/>
    </source>
</evidence>
<evidence type="ECO:0000256" key="6">
    <source>
        <dbReference type="ARBA" id="ARBA00022989"/>
    </source>
</evidence>
<dbReference type="PANTHER" id="PTHR22763">
    <property type="entry name" value="RING ZINC FINGER PROTEIN"/>
    <property type="match status" value="1"/>
</dbReference>
<comment type="caution">
    <text evidence="8">The sequence shown here is derived from an EMBL/GenBank/DDBJ whole genome shotgun (WGS) entry which is preliminary data.</text>
</comment>
<keyword evidence="4" id="KW-0863">Zinc-finger</keyword>
<dbReference type="GO" id="GO:0061630">
    <property type="term" value="F:ubiquitin protein ligase activity"/>
    <property type="evidence" value="ECO:0007669"/>
    <property type="project" value="TreeGrafter"/>
</dbReference>
<keyword evidence="7" id="KW-0472">Membrane</keyword>
<evidence type="ECO:0000256" key="7">
    <source>
        <dbReference type="ARBA" id="ARBA00023136"/>
    </source>
</evidence>
<dbReference type="AlphaFoldDB" id="A0A132A1J2"/>
<dbReference type="CDD" id="cd16476">
    <property type="entry name" value="RING-H2_RNF139-like"/>
    <property type="match status" value="1"/>
</dbReference>
<evidence type="ECO:0000256" key="2">
    <source>
        <dbReference type="ARBA" id="ARBA00022692"/>
    </source>
</evidence>
<keyword evidence="6" id="KW-1133">Transmembrane helix</keyword>
<evidence type="ECO:0000256" key="1">
    <source>
        <dbReference type="ARBA" id="ARBA00004141"/>
    </source>
</evidence>
<name>A0A132A1J2_SARSC</name>
<dbReference type="Gene3D" id="3.30.40.10">
    <property type="entry name" value="Zinc/RING finger domain, C3HC4 (zinc finger)"/>
    <property type="match status" value="1"/>
</dbReference>
<keyword evidence="3" id="KW-0479">Metal-binding</keyword>
<protein>
    <submittedName>
        <fullName evidence="8">TRC8-like protein</fullName>
    </submittedName>
</protein>
<dbReference type="Proteomes" id="UP000616769">
    <property type="component" value="Unassembled WGS sequence"/>
</dbReference>
<dbReference type="SUPFAM" id="SSF57850">
    <property type="entry name" value="RING/U-box"/>
    <property type="match status" value="1"/>
</dbReference>
<dbReference type="GO" id="GO:0008270">
    <property type="term" value="F:zinc ion binding"/>
    <property type="evidence" value="ECO:0007669"/>
    <property type="project" value="UniProtKB-KW"/>
</dbReference>
<comment type="subcellular location">
    <subcellularLocation>
        <location evidence="1">Membrane</location>
        <topology evidence="1">Multi-pass membrane protein</topology>
    </subcellularLocation>
</comment>
<accession>A0A132A1J2</accession>
<dbReference type="InterPro" id="IPR013083">
    <property type="entry name" value="Znf_RING/FYVE/PHD"/>
</dbReference>
<evidence type="ECO:0000256" key="4">
    <source>
        <dbReference type="ARBA" id="ARBA00022771"/>
    </source>
</evidence>
<sequence length="467" mass="54305">MILATTFIHLAGIYKPFASFLAFLYLILPYQAFSSYTSPYRLYLIYLPSIVLVFSLIYPISSVIYNSQKTFYSLCDEINWIKAYMRDLGLFALIENQWNRLNIPYVFRIFWISRVVLQASVLLMEKNQGNLNAKSMAHFFISVIFDTTFLLECLKHLLVRGCETIVAVLGMTSVLSGITYRIGCLIQSFLMIDDYEDRSIGSISAILFFIIALQNDLTSMDPEKRLQRLYRSFYLLFAAMLHFFHNMVSPSLFSLSASRNLSFTRHFRALIVCAGLIISPYFFLIYLWNNHTLSTWLLAVSTFCIEVIVKVIITLLIYTLFMIDAFRSSIWEQLDDYVYYVRTVGNLIEFIFGIFLFLNGSWILIFESGGTIRALLMCIHAYFNIWCQAIAGLKTFFKRYQALQKINSLKEASPEQLEQFDDVCSICYQELSTARITKCNHYFHSVCLRKWLYLQDICPLCHRALCS</sequence>
<keyword evidence="2" id="KW-0812">Transmembrane</keyword>
<dbReference type="PANTHER" id="PTHR22763:SF163">
    <property type="entry name" value="E3 UBIQUITIN-PROTEIN LIGASE RNF139"/>
    <property type="match status" value="1"/>
</dbReference>
<dbReference type="InterPro" id="IPR001841">
    <property type="entry name" value="Znf_RING"/>
</dbReference>
<dbReference type="GO" id="GO:0043161">
    <property type="term" value="P:proteasome-mediated ubiquitin-dependent protein catabolic process"/>
    <property type="evidence" value="ECO:0007669"/>
    <property type="project" value="TreeGrafter"/>
</dbReference>
<dbReference type="Pfam" id="PF13923">
    <property type="entry name" value="zf-C3HC4_2"/>
    <property type="match status" value="1"/>
</dbReference>
<evidence type="ECO:0000313" key="9">
    <source>
        <dbReference type="Proteomes" id="UP000616769"/>
    </source>
</evidence>
<evidence type="ECO:0000313" key="8">
    <source>
        <dbReference type="EMBL" id="KPM04926.1"/>
    </source>
</evidence>
<evidence type="ECO:0000256" key="3">
    <source>
        <dbReference type="ARBA" id="ARBA00022723"/>
    </source>
</evidence>
<dbReference type="Pfam" id="PF13705">
    <property type="entry name" value="TRC8_N"/>
    <property type="match status" value="1"/>
</dbReference>
<dbReference type="SMART" id="SM00184">
    <property type="entry name" value="RING"/>
    <property type="match status" value="1"/>
</dbReference>
<gene>
    <name evidence="8" type="ORF">QR98_0033810</name>
</gene>
<proteinExistence type="predicted"/>
<dbReference type="OrthoDB" id="4348522at2759"/>
<dbReference type="InterPro" id="IPR050731">
    <property type="entry name" value="HRD1_E3_ubiq-ligases"/>
</dbReference>
<dbReference type="VEuPathDB" id="VectorBase:SSCA009353"/>
<keyword evidence="5" id="KW-0862">Zinc</keyword>
<dbReference type="EMBL" id="JXLN01010013">
    <property type="protein sequence ID" value="KPM04926.1"/>
    <property type="molecule type" value="Genomic_DNA"/>
</dbReference>
<organism evidence="8 9">
    <name type="scientific">Sarcoptes scabiei</name>
    <name type="common">Itch mite</name>
    <name type="synonym">Acarus scabiei</name>
    <dbReference type="NCBI Taxonomy" id="52283"/>
    <lineage>
        <taxon>Eukaryota</taxon>
        <taxon>Metazoa</taxon>
        <taxon>Ecdysozoa</taxon>
        <taxon>Arthropoda</taxon>
        <taxon>Chelicerata</taxon>
        <taxon>Arachnida</taxon>
        <taxon>Acari</taxon>
        <taxon>Acariformes</taxon>
        <taxon>Sarcoptiformes</taxon>
        <taxon>Astigmata</taxon>
        <taxon>Psoroptidia</taxon>
        <taxon>Sarcoptoidea</taxon>
        <taxon>Sarcoptidae</taxon>
        <taxon>Sarcoptinae</taxon>
        <taxon>Sarcoptes</taxon>
    </lineage>
</organism>
<reference evidence="8 9" key="1">
    <citation type="journal article" date="2015" name="Parasit. Vectors">
        <title>Draft genome of the scabies mite.</title>
        <authorList>
            <person name="Rider S.D.Jr."/>
            <person name="Morgan M.S."/>
            <person name="Arlian L.G."/>
        </authorList>
    </citation>
    <scope>NUCLEOTIDE SEQUENCE [LARGE SCALE GENOMIC DNA]</scope>
    <source>
        <strain evidence="8">Arlian Lab</strain>
    </source>
</reference>
<dbReference type="PROSITE" id="PS50089">
    <property type="entry name" value="ZF_RING_2"/>
    <property type="match status" value="1"/>
</dbReference>
<dbReference type="InterPro" id="IPR025754">
    <property type="entry name" value="TRC8_N_dom"/>
</dbReference>
<dbReference type="GO" id="GO:0036503">
    <property type="term" value="P:ERAD pathway"/>
    <property type="evidence" value="ECO:0007669"/>
    <property type="project" value="TreeGrafter"/>
</dbReference>